<gene>
    <name evidence="1" type="ORF">QAD02_003385</name>
</gene>
<proteinExistence type="predicted"/>
<evidence type="ECO:0000313" key="1">
    <source>
        <dbReference type="EMBL" id="KAJ8672126.1"/>
    </source>
</evidence>
<dbReference type="Proteomes" id="UP001239111">
    <property type="component" value="Chromosome 3"/>
</dbReference>
<protein>
    <submittedName>
        <fullName evidence="1">Uncharacterized protein</fullName>
    </submittedName>
</protein>
<reference evidence="1" key="1">
    <citation type="submission" date="2023-04" db="EMBL/GenBank/DDBJ databases">
        <title>A chromosome-level genome assembly of the parasitoid wasp Eretmocerus hayati.</title>
        <authorList>
            <person name="Zhong Y."/>
            <person name="Liu S."/>
            <person name="Liu Y."/>
        </authorList>
    </citation>
    <scope>NUCLEOTIDE SEQUENCE</scope>
    <source>
        <strain evidence="1">ZJU_SS_LIU_2023</strain>
    </source>
</reference>
<dbReference type="EMBL" id="CM056743">
    <property type="protein sequence ID" value="KAJ8672126.1"/>
    <property type="molecule type" value="Genomic_DNA"/>
</dbReference>
<comment type="caution">
    <text evidence="1">The sequence shown here is derived from an EMBL/GenBank/DDBJ whole genome shotgun (WGS) entry which is preliminary data.</text>
</comment>
<evidence type="ECO:0000313" key="2">
    <source>
        <dbReference type="Proteomes" id="UP001239111"/>
    </source>
</evidence>
<sequence length="379" mass="42383">MIPQCLTLPRLWASTCIRPKSRIILSSPALTRAHQISRRLAEIIPVPFPTCKQKFALLGQLLTIASSILRVCRTSPLSDKEFDIKILTAMQCADRVGPLLSVRRWYSPPAQGTNPSTSQLTPAGNFNPDEGKASLVIKFSSATVRDSVISRCIKLKDVPADNILGSGGQNRIYDTTVMMRSNPKSPLIPILAREEHFTPPPCQPRVPPPALPYTDADPHFDNTPEYLISEIEIGTVPLLLATVYRRPSDAYPHEFFNTISQFIPKYQHVLITGDFNINKASVSSSSTSFFNLYDSYNFKPLSFEPTHHVTYHDTGTHDTCIDIFLVCNDEALISPRKSSAPFTDGHDFLEIDYNLKCQVAKPKTVEVRRLNNVMSYMDS</sequence>
<organism evidence="1 2">
    <name type="scientific">Eretmocerus hayati</name>
    <dbReference type="NCBI Taxonomy" id="131215"/>
    <lineage>
        <taxon>Eukaryota</taxon>
        <taxon>Metazoa</taxon>
        <taxon>Ecdysozoa</taxon>
        <taxon>Arthropoda</taxon>
        <taxon>Hexapoda</taxon>
        <taxon>Insecta</taxon>
        <taxon>Pterygota</taxon>
        <taxon>Neoptera</taxon>
        <taxon>Endopterygota</taxon>
        <taxon>Hymenoptera</taxon>
        <taxon>Apocrita</taxon>
        <taxon>Proctotrupomorpha</taxon>
        <taxon>Chalcidoidea</taxon>
        <taxon>Aphelinidae</taxon>
        <taxon>Aphelininae</taxon>
        <taxon>Eretmocerus</taxon>
    </lineage>
</organism>
<keyword evidence="2" id="KW-1185">Reference proteome</keyword>
<accession>A0ACC2NLY0</accession>
<name>A0ACC2NLY0_9HYME</name>